<organism evidence="1 2">
    <name type="scientific">Oldenlandia corymbosa var. corymbosa</name>
    <dbReference type="NCBI Taxonomy" id="529605"/>
    <lineage>
        <taxon>Eukaryota</taxon>
        <taxon>Viridiplantae</taxon>
        <taxon>Streptophyta</taxon>
        <taxon>Embryophyta</taxon>
        <taxon>Tracheophyta</taxon>
        <taxon>Spermatophyta</taxon>
        <taxon>Magnoliopsida</taxon>
        <taxon>eudicotyledons</taxon>
        <taxon>Gunneridae</taxon>
        <taxon>Pentapetalae</taxon>
        <taxon>asterids</taxon>
        <taxon>lamiids</taxon>
        <taxon>Gentianales</taxon>
        <taxon>Rubiaceae</taxon>
        <taxon>Rubioideae</taxon>
        <taxon>Spermacoceae</taxon>
        <taxon>Hedyotis-Oldenlandia complex</taxon>
        <taxon>Oldenlandia</taxon>
    </lineage>
</organism>
<protein>
    <submittedName>
        <fullName evidence="1">OLC1v1019138C1</fullName>
    </submittedName>
</protein>
<dbReference type="SUPFAM" id="SSF50249">
    <property type="entry name" value="Nucleic acid-binding proteins"/>
    <property type="match status" value="1"/>
</dbReference>
<dbReference type="Gene3D" id="2.40.50.140">
    <property type="entry name" value="Nucleic acid-binding proteins"/>
    <property type="match status" value="1"/>
</dbReference>
<dbReference type="InterPro" id="IPR012340">
    <property type="entry name" value="NA-bd_OB-fold"/>
</dbReference>
<evidence type="ECO:0000313" key="1">
    <source>
        <dbReference type="EMBL" id="CAI9117687.1"/>
    </source>
</evidence>
<keyword evidence="2" id="KW-1185">Reference proteome</keyword>
<proteinExistence type="predicted"/>
<dbReference type="AlphaFoldDB" id="A0AAV1ED76"/>
<name>A0AAV1ED76_OLDCO</name>
<accession>A0AAV1ED76</accession>
<sequence length="241" mass="26803">MVNAYGTDDPSRGVSYLCTPSSISEPDDFLTLNLKKRIDELEDLNKSCVAVVVASIVSVESEFRVQLRVLNDSGSTSFLLFDNDVYKCIRKTVMHVRENMLKVEGDRPKVPKELERLVGQKFIFKIEVSEYNIDNNWPVYTVLRMSSKMSIINAFESSSSINQDVGADVDISTTENTNITPKSLAGKDSINSCTGEVDARTVQLLSTATSPLKRTLQFDEEDAIVQSSSTKAKIEVKLEKS</sequence>
<gene>
    <name evidence="1" type="ORF">OLC1_LOCUS23710</name>
</gene>
<dbReference type="EMBL" id="OX459126">
    <property type="protein sequence ID" value="CAI9117687.1"/>
    <property type="molecule type" value="Genomic_DNA"/>
</dbReference>
<evidence type="ECO:0000313" key="2">
    <source>
        <dbReference type="Proteomes" id="UP001161247"/>
    </source>
</evidence>
<dbReference type="Proteomes" id="UP001161247">
    <property type="component" value="Chromosome 9"/>
</dbReference>
<reference evidence="1" key="1">
    <citation type="submission" date="2023-03" db="EMBL/GenBank/DDBJ databases">
        <authorList>
            <person name="Julca I."/>
        </authorList>
    </citation>
    <scope>NUCLEOTIDE SEQUENCE</scope>
</reference>